<dbReference type="InterPro" id="IPR003593">
    <property type="entry name" value="AAA+_ATPase"/>
</dbReference>
<evidence type="ECO:0000256" key="11">
    <source>
        <dbReference type="HAMAP-Rule" id="MF_01498"/>
    </source>
</evidence>
<feature type="short sequence motif" description="RadA KNRFG motif" evidence="11">
    <location>
        <begin position="250"/>
        <end position="254"/>
    </location>
</feature>
<dbReference type="InterPro" id="IPR020588">
    <property type="entry name" value="RecA_ATP-bd"/>
</dbReference>
<dbReference type="NCBIfam" id="TIGR00416">
    <property type="entry name" value="sms"/>
    <property type="match status" value="1"/>
</dbReference>
<dbReference type="GO" id="GO:0005829">
    <property type="term" value="C:cytosol"/>
    <property type="evidence" value="ECO:0007669"/>
    <property type="project" value="TreeGrafter"/>
</dbReference>
<feature type="region of interest" description="Lon-protease-like" evidence="11">
    <location>
        <begin position="349"/>
        <end position="454"/>
    </location>
</feature>
<evidence type="ECO:0000256" key="3">
    <source>
        <dbReference type="ARBA" id="ARBA00022763"/>
    </source>
</evidence>
<keyword evidence="5" id="KW-0378">Hydrolase</keyword>
<keyword evidence="4 13" id="KW-0863">Zinc-finger</keyword>
<dbReference type="FunFam" id="3.40.50.300:FF:000050">
    <property type="entry name" value="DNA repair protein RadA"/>
    <property type="match status" value="1"/>
</dbReference>
<evidence type="ECO:0000313" key="15">
    <source>
        <dbReference type="EMBL" id="MBS4536850.1"/>
    </source>
</evidence>
<organism evidence="15 16">
    <name type="scientific">Anaeromonas frigoriresistens</name>
    <dbReference type="NCBI Taxonomy" id="2683708"/>
    <lineage>
        <taxon>Bacteria</taxon>
        <taxon>Bacillati</taxon>
        <taxon>Bacillota</taxon>
        <taxon>Tissierellia</taxon>
        <taxon>Tissierellales</taxon>
        <taxon>Thermohalobacteraceae</taxon>
        <taxon>Anaeromonas</taxon>
    </lineage>
</organism>
<dbReference type="PRINTS" id="PR01874">
    <property type="entry name" value="DNAREPAIRADA"/>
</dbReference>
<dbReference type="Pfam" id="PF18073">
    <property type="entry name" value="Zn_ribbon_LapB"/>
    <property type="match status" value="1"/>
</dbReference>
<keyword evidence="9 11" id="KW-0238">DNA-binding</keyword>
<accession>A0A942US11</accession>
<dbReference type="Gene3D" id="3.30.230.10">
    <property type="match status" value="1"/>
</dbReference>
<comment type="caution">
    <text evidence="15">The sequence shown here is derived from an EMBL/GenBank/DDBJ whole genome shotgun (WGS) entry which is preliminary data.</text>
</comment>
<dbReference type="PROSITE" id="PS50162">
    <property type="entry name" value="RECA_2"/>
    <property type="match status" value="1"/>
</dbReference>
<dbReference type="InterPro" id="IPR004504">
    <property type="entry name" value="DNA_repair_RadA"/>
</dbReference>
<evidence type="ECO:0000256" key="2">
    <source>
        <dbReference type="ARBA" id="ARBA00022741"/>
    </source>
</evidence>
<dbReference type="GO" id="GO:0008270">
    <property type="term" value="F:zinc ion binding"/>
    <property type="evidence" value="ECO:0007669"/>
    <property type="project" value="UniProtKB-KW"/>
</dbReference>
<evidence type="ECO:0000256" key="12">
    <source>
        <dbReference type="NCBIfam" id="TIGR00416"/>
    </source>
</evidence>
<dbReference type="InterPro" id="IPR020568">
    <property type="entry name" value="Ribosomal_Su5_D2-typ_SF"/>
</dbReference>
<dbReference type="InterPro" id="IPR041166">
    <property type="entry name" value="Rubredoxin_2"/>
</dbReference>
<evidence type="ECO:0000256" key="9">
    <source>
        <dbReference type="ARBA" id="ARBA00023125"/>
    </source>
</evidence>
<comment type="function">
    <text evidence="11">Plays a role in repairing double-strand DNA breaks, probably involving stabilizing or processing branched DNA or blocked replication forks.</text>
</comment>
<dbReference type="Pfam" id="PF13481">
    <property type="entry name" value="AAA_25"/>
    <property type="match status" value="1"/>
</dbReference>
<evidence type="ECO:0000256" key="10">
    <source>
        <dbReference type="ARBA" id="ARBA00023204"/>
    </source>
</evidence>
<dbReference type="GO" id="GO:0140664">
    <property type="term" value="F:ATP-dependent DNA damage sensor activity"/>
    <property type="evidence" value="ECO:0007669"/>
    <property type="project" value="InterPro"/>
</dbReference>
<feature type="domain" description="RecA family profile 1" evidence="14">
    <location>
        <begin position="64"/>
        <end position="213"/>
    </location>
</feature>
<name>A0A942US11_9FIRM</name>
<evidence type="ECO:0000256" key="4">
    <source>
        <dbReference type="ARBA" id="ARBA00022771"/>
    </source>
</evidence>
<dbReference type="Pfam" id="PF13541">
    <property type="entry name" value="ChlI"/>
    <property type="match status" value="1"/>
</dbReference>
<keyword evidence="2 11" id="KW-0547">Nucleotide-binding</keyword>
<feature type="binding site" evidence="11">
    <location>
        <begin position="93"/>
        <end position="100"/>
    </location>
    <ligand>
        <name>ATP</name>
        <dbReference type="ChEBI" id="CHEBI:30616"/>
    </ligand>
</feature>
<evidence type="ECO:0000313" key="16">
    <source>
        <dbReference type="Proteomes" id="UP000724672"/>
    </source>
</evidence>
<keyword evidence="6 13" id="KW-0862">Zinc</keyword>
<comment type="domain">
    <text evidence="11">The middle region has homology to RecA with ATPase motifs including the RadA KNRFG motif, while the C-terminus is homologous to Lon protease.</text>
</comment>
<evidence type="ECO:0000256" key="5">
    <source>
        <dbReference type="ARBA" id="ARBA00022801"/>
    </source>
</evidence>
<dbReference type="SUPFAM" id="SSF54211">
    <property type="entry name" value="Ribosomal protein S5 domain 2-like"/>
    <property type="match status" value="1"/>
</dbReference>
<evidence type="ECO:0000256" key="6">
    <source>
        <dbReference type="ARBA" id="ARBA00022833"/>
    </source>
</evidence>
<dbReference type="GO" id="GO:0016787">
    <property type="term" value="F:hydrolase activity"/>
    <property type="evidence" value="ECO:0007669"/>
    <property type="project" value="UniProtKB-KW"/>
</dbReference>
<proteinExistence type="inferred from homology"/>
<dbReference type="Gene3D" id="3.40.50.300">
    <property type="entry name" value="P-loop containing nucleotide triphosphate hydrolases"/>
    <property type="match status" value="1"/>
</dbReference>
<protein>
    <recommendedName>
        <fullName evidence="11 12">DNA repair protein RadA</fullName>
    </recommendedName>
</protein>
<evidence type="ECO:0000256" key="7">
    <source>
        <dbReference type="ARBA" id="ARBA00022840"/>
    </source>
</evidence>
<dbReference type="EMBL" id="WSFT01000004">
    <property type="protein sequence ID" value="MBS4536850.1"/>
    <property type="molecule type" value="Genomic_DNA"/>
</dbReference>
<dbReference type="CDD" id="cd01121">
    <property type="entry name" value="RadA_SMS_N"/>
    <property type="match status" value="1"/>
</dbReference>
<evidence type="ECO:0000259" key="14">
    <source>
        <dbReference type="PROSITE" id="PS50162"/>
    </source>
</evidence>
<dbReference type="PANTHER" id="PTHR32472:SF10">
    <property type="entry name" value="DNA REPAIR PROTEIN RADA-LIKE PROTEIN"/>
    <property type="match status" value="1"/>
</dbReference>
<dbReference type="InterPro" id="IPR014721">
    <property type="entry name" value="Ribsml_uS5_D2-typ_fold_subgr"/>
</dbReference>
<comment type="similarity">
    <text evidence="11 13">Belongs to the RecA family. RadA subfamily.</text>
</comment>
<evidence type="ECO:0000256" key="8">
    <source>
        <dbReference type="ARBA" id="ARBA00023016"/>
    </source>
</evidence>
<keyword evidence="8 11" id="KW-0346">Stress response</keyword>
<reference evidence="15" key="1">
    <citation type="submission" date="2019-12" db="EMBL/GenBank/DDBJ databases">
        <title>Clostridiaceae gen. nov. sp. nov., isolated from sediment in Xinjiang, China.</title>
        <authorList>
            <person name="Zhang R."/>
        </authorList>
    </citation>
    <scope>NUCLEOTIDE SEQUENCE</scope>
    <source>
        <strain evidence="15">D2Q-11</strain>
    </source>
</reference>
<keyword evidence="7 11" id="KW-0067">ATP-binding</keyword>
<dbReference type="GO" id="GO:0003684">
    <property type="term" value="F:damaged DNA binding"/>
    <property type="evidence" value="ECO:0007669"/>
    <property type="project" value="InterPro"/>
</dbReference>
<dbReference type="SMART" id="SM00382">
    <property type="entry name" value="AAA"/>
    <property type="match status" value="1"/>
</dbReference>
<dbReference type="HAMAP" id="MF_01498">
    <property type="entry name" value="RadA_bact"/>
    <property type="match status" value="1"/>
</dbReference>
<evidence type="ECO:0000256" key="1">
    <source>
        <dbReference type="ARBA" id="ARBA00022723"/>
    </source>
</evidence>
<dbReference type="PANTHER" id="PTHR32472">
    <property type="entry name" value="DNA REPAIR PROTEIN RADA"/>
    <property type="match status" value="1"/>
</dbReference>
<dbReference type="SUPFAM" id="SSF52540">
    <property type="entry name" value="P-loop containing nucleoside triphosphate hydrolases"/>
    <property type="match status" value="1"/>
</dbReference>
<evidence type="ECO:0000256" key="13">
    <source>
        <dbReference type="RuleBase" id="RU003555"/>
    </source>
</evidence>
<dbReference type="InterPro" id="IPR027417">
    <property type="entry name" value="P-loop_NTPase"/>
</dbReference>
<keyword evidence="16" id="KW-1185">Reference proteome</keyword>
<gene>
    <name evidence="11 15" type="primary">radA</name>
    <name evidence="15" type="ORF">GOQ27_00150</name>
</gene>
<comment type="function">
    <text evidence="13">DNA-dependent ATPase involved in processing of recombination intermediates, plays a role in repairing DNA breaks. Stimulates the branch migration of RecA-mediated strand transfer reactions, allowing the 3' invading strand to extend heteroduplex DNA faster. Binds ssDNA in the presence of ADP but not other nucleotides, has ATPase activity that is stimulated by ssDNA and various branched DNA structures, but inhibited by SSB. Does not have RecA's homology-searching function.</text>
</comment>
<dbReference type="AlphaFoldDB" id="A0A942US11"/>
<keyword evidence="1 11" id="KW-0479">Metal-binding</keyword>
<dbReference type="GO" id="GO:0005524">
    <property type="term" value="F:ATP binding"/>
    <property type="evidence" value="ECO:0007669"/>
    <property type="project" value="UniProtKB-UniRule"/>
</dbReference>
<dbReference type="GO" id="GO:0000725">
    <property type="term" value="P:recombinational repair"/>
    <property type="evidence" value="ECO:0007669"/>
    <property type="project" value="UniProtKB-UniRule"/>
</dbReference>
<dbReference type="RefSeq" id="WP_203364780.1">
    <property type="nucleotide sequence ID" value="NZ_WSFT01000004.1"/>
</dbReference>
<dbReference type="Proteomes" id="UP000724672">
    <property type="component" value="Unassembled WGS sequence"/>
</dbReference>
<keyword evidence="3 11" id="KW-0227">DNA damage</keyword>
<sequence length="454" mass="49824">MAKIKSKFVCQECGYETPKWMGRCPGCNEWNTLVEELYDKKSNVKIIQDVSATYKKLNEVKIDEEERSTTEINELDRVLGGGIVKGSLILVGGDPGIGKSTLLIQVANNLSNADRKVLYVSGEESSKQIKIRADRLNVKGDDLYIIAETNMALIDNVIDDLKPDVLIVDSIQTVYSPDITSAPGSVSQVREITSKLMHMAKSKDMATFIVGHVTKQGSIAGPRVLEHMVDTVLYFEGERHHTYRVLRAVKNRFGSTNEIGIFEMKDKGLTEVENPSEMLLTGRPLDSAGTIVVPSVEGTRPMLVEIQALVSSTAFGMPRRVATGIDYNRVVLMLAVLEKKAGLQLQNMDCYINITGGIQIKEPAMDLGIVCAITSSFRDREVDTETVVMGEVGLTGELRAITLVEKRLLEASKLGFKKAIIPNSNLKGLETENIDIEIIAAKNISEAIEYALGG</sequence>
<keyword evidence="10 11" id="KW-0234">DNA repair</keyword>